<feature type="compositionally biased region" description="Basic and acidic residues" evidence="1">
    <location>
        <begin position="1"/>
        <end position="15"/>
    </location>
</feature>
<dbReference type="Proteomes" id="UP001381693">
    <property type="component" value="Unassembled WGS sequence"/>
</dbReference>
<keyword evidence="3" id="KW-1185">Reference proteome</keyword>
<organism evidence="2 3">
    <name type="scientific">Halocaridina rubra</name>
    <name type="common">Hawaiian red shrimp</name>
    <dbReference type="NCBI Taxonomy" id="373956"/>
    <lineage>
        <taxon>Eukaryota</taxon>
        <taxon>Metazoa</taxon>
        <taxon>Ecdysozoa</taxon>
        <taxon>Arthropoda</taxon>
        <taxon>Crustacea</taxon>
        <taxon>Multicrustacea</taxon>
        <taxon>Malacostraca</taxon>
        <taxon>Eumalacostraca</taxon>
        <taxon>Eucarida</taxon>
        <taxon>Decapoda</taxon>
        <taxon>Pleocyemata</taxon>
        <taxon>Caridea</taxon>
        <taxon>Atyoidea</taxon>
        <taxon>Atyidae</taxon>
        <taxon>Halocaridina</taxon>
    </lineage>
</organism>
<accession>A0AAN9A2A6</accession>
<gene>
    <name evidence="2" type="ORF">SK128_026033</name>
</gene>
<evidence type="ECO:0000313" key="2">
    <source>
        <dbReference type="EMBL" id="KAK7072488.1"/>
    </source>
</evidence>
<dbReference type="EMBL" id="JAXCGZ010013461">
    <property type="protein sequence ID" value="KAK7072488.1"/>
    <property type="molecule type" value="Genomic_DNA"/>
</dbReference>
<reference evidence="2 3" key="1">
    <citation type="submission" date="2023-11" db="EMBL/GenBank/DDBJ databases">
        <title>Halocaridina rubra genome assembly.</title>
        <authorList>
            <person name="Smith C."/>
        </authorList>
    </citation>
    <scope>NUCLEOTIDE SEQUENCE [LARGE SCALE GENOMIC DNA]</scope>
    <source>
        <strain evidence="2">EP-1</strain>
        <tissue evidence="2">Whole</tissue>
    </source>
</reference>
<protein>
    <submittedName>
        <fullName evidence="2">Uncharacterized protein</fullName>
    </submittedName>
</protein>
<evidence type="ECO:0000313" key="3">
    <source>
        <dbReference type="Proteomes" id="UP001381693"/>
    </source>
</evidence>
<evidence type="ECO:0000256" key="1">
    <source>
        <dbReference type="SAM" id="MobiDB-lite"/>
    </source>
</evidence>
<dbReference type="AlphaFoldDB" id="A0AAN9A2A6"/>
<proteinExistence type="predicted"/>
<sequence length="72" mass="7971">MKADAKGENNPRPEEIPQGSTVRLCRTEASGTLYTSLFLLTALLQVKPIMNSADKKQIAWILTRSPHPSYDA</sequence>
<feature type="region of interest" description="Disordered" evidence="1">
    <location>
        <begin position="1"/>
        <end position="20"/>
    </location>
</feature>
<comment type="caution">
    <text evidence="2">The sequence shown here is derived from an EMBL/GenBank/DDBJ whole genome shotgun (WGS) entry which is preliminary data.</text>
</comment>
<name>A0AAN9A2A6_HALRR</name>